<protein>
    <submittedName>
        <fullName evidence="1">Uncharacterized protein</fullName>
    </submittedName>
</protein>
<proteinExistence type="predicted"/>
<sequence length="81" mass="9226">MHNSTSTHFSAFASLQRFFELSQHAEPTQVQKEEAVLVLCKLYGFNDESELHSSGNAEFIAHFIELTKKITKPQQTTLRSN</sequence>
<evidence type="ECO:0000313" key="2">
    <source>
        <dbReference type="Proteomes" id="UP000190626"/>
    </source>
</evidence>
<dbReference type="EMBL" id="MBTG01000056">
    <property type="protein sequence ID" value="OPH47563.1"/>
    <property type="molecule type" value="Genomic_DNA"/>
</dbReference>
<accession>A0A1V4H8S9</accession>
<dbReference type="AlphaFoldDB" id="A0A1V4H8S9"/>
<comment type="caution">
    <text evidence="1">The sequence shown here is derived from an EMBL/GenBank/DDBJ whole genome shotgun (WGS) entry which is preliminary data.</text>
</comment>
<reference evidence="2" key="1">
    <citation type="submission" date="2016-07" db="EMBL/GenBank/DDBJ databases">
        <authorList>
            <person name="Florea S."/>
            <person name="Webb J.S."/>
            <person name="Jaromczyk J."/>
            <person name="Schardl C.L."/>
        </authorList>
    </citation>
    <scope>NUCLEOTIDE SEQUENCE [LARGE SCALE GENOMIC DNA]</scope>
    <source>
        <strain evidence="2">CY1</strain>
    </source>
</reference>
<dbReference type="RefSeq" id="WP_079420145.1">
    <property type="nucleotide sequence ID" value="NZ_MBTG01000056.1"/>
</dbReference>
<evidence type="ECO:0000313" key="1">
    <source>
        <dbReference type="EMBL" id="OPH47563.1"/>
    </source>
</evidence>
<organism evidence="1 2">
    <name type="scientific">Paenibacillus ferrarius</name>
    <dbReference type="NCBI Taxonomy" id="1469647"/>
    <lineage>
        <taxon>Bacteria</taxon>
        <taxon>Bacillati</taxon>
        <taxon>Bacillota</taxon>
        <taxon>Bacilli</taxon>
        <taxon>Bacillales</taxon>
        <taxon>Paenibacillaceae</taxon>
        <taxon>Paenibacillus</taxon>
    </lineage>
</organism>
<dbReference type="Proteomes" id="UP000190626">
    <property type="component" value="Unassembled WGS sequence"/>
</dbReference>
<name>A0A1V4H8S9_9BACL</name>
<gene>
    <name evidence="1" type="ORF">BC351_10235</name>
</gene>
<keyword evidence="2" id="KW-1185">Reference proteome</keyword>